<gene>
    <name evidence="2" type="ORF">MENT_LOCUS57339</name>
</gene>
<organism evidence="2 3">
    <name type="scientific">Meloidogyne enterolobii</name>
    <name type="common">Root-knot nematode worm</name>
    <name type="synonym">Meloidogyne mayaguensis</name>
    <dbReference type="NCBI Taxonomy" id="390850"/>
    <lineage>
        <taxon>Eukaryota</taxon>
        <taxon>Metazoa</taxon>
        <taxon>Ecdysozoa</taxon>
        <taxon>Nematoda</taxon>
        <taxon>Chromadorea</taxon>
        <taxon>Rhabditida</taxon>
        <taxon>Tylenchina</taxon>
        <taxon>Tylenchomorpha</taxon>
        <taxon>Tylenchoidea</taxon>
        <taxon>Meloidogynidae</taxon>
        <taxon>Meloidogyninae</taxon>
        <taxon>Meloidogyne</taxon>
    </lineage>
</organism>
<proteinExistence type="predicted"/>
<accession>A0A6V7XWC1</accession>
<dbReference type="OrthoDB" id="10625509at2759"/>
<reference evidence="2 3" key="1">
    <citation type="submission" date="2020-08" db="EMBL/GenBank/DDBJ databases">
        <authorList>
            <person name="Koutsovoulos G."/>
            <person name="Danchin GJ E."/>
        </authorList>
    </citation>
    <scope>NUCLEOTIDE SEQUENCE [LARGE SCALE GENOMIC DNA]</scope>
</reference>
<evidence type="ECO:0000256" key="1">
    <source>
        <dbReference type="SAM" id="MobiDB-lite"/>
    </source>
</evidence>
<protein>
    <submittedName>
        <fullName evidence="2">Uncharacterized protein</fullName>
    </submittedName>
</protein>
<feature type="region of interest" description="Disordered" evidence="1">
    <location>
        <begin position="1"/>
        <end position="21"/>
    </location>
</feature>
<name>A0A6V7XWC1_MELEN</name>
<evidence type="ECO:0000313" key="3">
    <source>
        <dbReference type="Proteomes" id="UP000580250"/>
    </source>
</evidence>
<dbReference type="AlphaFoldDB" id="A0A6V7XWC1"/>
<dbReference type="Proteomes" id="UP000580250">
    <property type="component" value="Unassembled WGS sequence"/>
</dbReference>
<sequence length="254" mass="26861">MAAVQAANTRKNGSSSTTSLDTSLVSPIKEFISRPNEAASLITPRPVFPNIDMFAASTFLGNGYQSTLTSPIPFFTSPLTTPRGTPIPGTRLNCEDYGSLVQSVLAANSNNFGNHLLNCFNENSRSPLLQAAAANFLMNSTLQRRSGSSGSGGAISRPGTNLSLSSALDIQKCFVYIIGFYFNVFNFSASALGLAGPPISSLSTTGLQDGNCLQSKPSQSSNLSPIVDSTTNLDSTADEKFKKEQLILLKNTTI</sequence>
<dbReference type="EMBL" id="CAJEWN010002431">
    <property type="protein sequence ID" value="CAD2203643.1"/>
    <property type="molecule type" value="Genomic_DNA"/>
</dbReference>
<feature type="compositionally biased region" description="Polar residues" evidence="1">
    <location>
        <begin position="1"/>
        <end position="13"/>
    </location>
</feature>
<evidence type="ECO:0000313" key="2">
    <source>
        <dbReference type="EMBL" id="CAD2203643.1"/>
    </source>
</evidence>
<comment type="caution">
    <text evidence="2">The sequence shown here is derived from an EMBL/GenBank/DDBJ whole genome shotgun (WGS) entry which is preliminary data.</text>
</comment>